<proteinExistence type="predicted"/>
<accession>A0A0A8ZQE6</accession>
<reference evidence="1" key="2">
    <citation type="journal article" date="2015" name="Data Brief">
        <title>Shoot transcriptome of the giant reed, Arundo donax.</title>
        <authorList>
            <person name="Barrero R.A."/>
            <person name="Guerrero F.D."/>
            <person name="Moolhuijzen P."/>
            <person name="Goolsby J.A."/>
            <person name="Tidwell J."/>
            <person name="Bellgard S.E."/>
            <person name="Bellgard M.I."/>
        </authorList>
    </citation>
    <scope>NUCLEOTIDE SEQUENCE</scope>
    <source>
        <tissue evidence="1">Shoot tissue taken approximately 20 cm above the soil surface</tissue>
    </source>
</reference>
<dbReference type="AlphaFoldDB" id="A0A0A8ZQE6"/>
<protein>
    <submittedName>
        <fullName evidence="1">Uncharacterized protein</fullName>
    </submittedName>
</protein>
<reference evidence="1" key="1">
    <citation type="submission" date="2014-09" db="EMBL/GenBank/DDBJ databases">
        <authorList>
            <person name="Magalhaes I.L.F."/>
            <person name="Oliveira U."/>
            <person name="Santos F.R."/>
            <person name="Vidigal T.H.D.A."/>
            <person name="Brescovit A.D."/>
            <person name="Santos A.J."/>
        </authorList>
    </citation>
    <scope>NUCLEOTIDE SEQUENCE</scope>
    <source>
        <tissue evidence="1">Shoot tissue taken approximately 20 cm above the soil surface</tissue>
    </source>
</reference>
<evidence type="ECO:0000313" key="1">
    <source>
        <dbReference type="EMBL" id="JAD37052.1"/>
    </source>
</evidence>
<organism evidence="1">
    <name type="scientific">Arundo donax</name>
    <name type="common">Giant reed</name>
    <name type="synonym">Donax arundinaceus</name>
    <dbReference type="NCBI Taxonomy" id="35708"/>
    <lineage>
        <taxon>Eukaryota</taxon>
        <taxon>Viridiplantae</taxon>
        <taxon>Streptophyta</taxon>
        <taxon>Embryophyta</taxon>
        <taxon>Tracheophyta</taxon>
        <taxon>Spermatophyta</taxon>
        <taxon>Magnoliopsida</taxon>
        <taxon>Liliopsida</taxon>
        <taxon>Poales</taxon>
        <taxon>Poaceae</taxon>
        <taxon>PACMAD clade</taxon>
        <taxon>Arundinoideae</taxon>
        <taxon>Arundineae</taxon>
        <taxon>Arundo</taxon>
    </lineage>
</organism>
<name>A0A0A8ZQE6_ARUDO</name>
<dbReference type="EMBL" id="GBRH01260843">
    <property type="protein sequence ID" value="JAD37052.1"/>
    <property type="molecule type" value="Transcribed_RNA"/>
</dbReference>
<sequence>MLISHVKFPELQIIGRYGSHLESRTKQTIHPFNFNPAPASAAPRRGTLLFLRSRCRPSLQPTT</sequence>